<evidence type="ECO:0000313" key="2">
    <source>
        <dbReference type="EMBL" id="QQV75832.1"/>
    </source>
</evidence>
<gene>
    <name evidence="2" type="ORF">H5J25_09340</name>
</gene>
<dbReference type="InterPro" id="IPR021719">
    <property type="entry name" value="Prot_inh_I78"/>
</dbReference>
<name>A0A974NS22_9SPHN</name>
<dbReference type="EMBL" id="CP061035">
    <property type="protein sequence ID" value="QQV75832.1"/>
    <property type="molecule type" value="Genomic_DNA"/>
</dbReference>
<organism evidence="2 3">
    <name type="scientific">Sphingomonas aliaeris</name>
    <dbReference type="NCBI Taxonomy" id="2759526"/>
    <lineage>
        <taxon>Bacteria</taxon>
        <taxon>Pseudomonadati</taxon>
        <taxon>Pseudomonadota</taxon>
        <taxon>Alphaproteobacteria</taxon>
        <taxon>Sphingomonadales</taxon>
        <taxon>Sphingomonadaceae</taxon>
        <taxon>Sphingomonas</taxon>
    </lineage>
</organism>
<evidence type="ECO:0000313" key="3">
    <source>
        <dbReference type="Proteomes" id="UP000595894"/>
    </source>
</evidence>
<dbReference type="RefSeq" id="WP_202090414.1">
    <property type="nucleotide sequence ID" value="NZ_CP061035.1"/>
</dbReference>
<dbReference type="PROSITE" id="PS51257">
    <property type="entry name" value="PROKAR_LIPOPROTEIN"/>
    <property type="match status" value="1"/>
</dbReference>
<evidence type="ECO:0000256" key="1">
    <source>
        <dbReference type="SAM" id="SignalP"/>
    </source>
</evidence>
<proteinExistence type="predicted"/>
<dbReference type="PANTHER" id="PTHR39600:SF1">
    <property type="entry name" value="PEPTIDASE INHIBITOR I78 FAMILY PROTEIN"/>
    <property type="match status" value="1"/>
</dbReference>
<dbReference type="KEGG" id="sari:H5J25_09340"/>
<dbReference type="AlphaFoldDB" id="A0A974NS22"/>
<accession>A0A974NS22</accession>
<reference evidence="3" key="1">
    <citation type="submission" date="2020-09" db="EMBL/GenBank/DDBJ databases">
        <title>Sphingomonas sp., a new species isolated from pork steak.</title>
        <authorList>
            <person name="Heidler von Heilborn D."/>
        </authorList>
    </citation>
    <scope>NUCLEOTIDE SEQUENCE [LARGE SCALE GENOMIC DNA]</scope>
</reference>
<sequence length="95" mass="9980">MKIVVIALGALALTACMESRPAPMPAPAGACDAAPVQALIGKPAGPSFVEKVRRQSGSALARRITPEMRVTMDFRADRVNVWVSTNGTAERITCG</sequence>
<evidence type="ECO:0008006" key="4">
    <source>
        <dbReference type="Google" id="ProtNLM"/>
    </source>
</evidence>
<keyword evidence="1" id="KW-0732">Signal</keyword>
<keyword evidence="3" id="KW-1185">Reference proteome</keyword>
<dbReference type="Proteomes" id="UP000595894">
    <property type="component" value="Chromosome"/>
</dbReference>
<feature type="chain" id="PRO_5036733770" description="Peptidase inhibitor I78 family protein" evidence="1">
    <location>
        <begin position="18"/>
        <end position="95"/>
    </location>
</feature>
<protein>
    <recommendedName>
        <fullName evidence="4">Peptidase inhibitor I78 family protein</fullName>
    </recommendedName>
</protein>
<dbReference type="Pfam" id="PF11720">
    <property type="entry name" value="Inhibitor_I78"/>
    <property type="match status" value="1"/>
</dbReference>
<dbReference type="Gene3D" id="3.30.10.10">
    <property type="entry name" value="Trypsin Inhibitor V, subunit A"/>
    <property type="match status" value="1"/>
</dbReference>
<feature type="signal peptide" evidence="1">
    <location>
        <begin position="1"/>
        <end position="17"/>
    </location>
</feature>
<dbReference type="PANTHER" id="PTHR39600">
    <property type="entry name" value="PEPTIDASE INHIBITOR I78 FAMILY PROTEIN"/>
    <property type="match status" value="1"/>
</dbReference>